<gene>
    <name evidence="1" type="ORF">XENTR_v90029269mg</name>
</gene>
<name>A0A1B8XYI0_XENTR</name>
<reference evidence="1" key="3">
    <citation type="submission" date="2016-05" db="EMBL/GenBank/DDBJ databases">
        <title>WGS assembly of Xenopus tropicalis.</title>
        <authorList>
            <person name="Sessions A."/>
            <person name="Jenkins J."/>
            <person name="Mitros T."/>
            <person name="Lyons J.T."/>
            <person name="Dichmann D.S."/>
            <person name="Robert J."/>
            <person name="Harland R.M."/>
            <person name="Rokhsar D.S."/>
        </authorList>
    </citation>
    <scope>NUCLEOTIDE SEQUENCE</scope>
    <source>
        <strain evidence="1">Nigerian</strain>
    </source>
</reference>
<evidence type="ECO:0000313" key="1">
    <source>
        <dbReference type="EMBL" id="OCA15742.1"/>
    </source>
</evidence>
<dbReference type="EMBL" id="KV460740">
    <property type="protein sequence ID" value="OCA15742.1"/>
    <property type="molecule type" value="Genomic_DNA"/>
</dbReference>
<reference evidence="1" key="1">
    <citation type="submission" date="2009-11" db="EMBL/GenBank/DDBJ databases">
        <authorList>
            <consortium name="US DOE Joint Genome Institute (JGI-PGF)"/>
            <person name="Ottilar R."/>
            <person name="Schmutz J."/>
            <person name="Salamov A."/>
            <person name="Cheng J.F."/>
            <person name="Lucas S."/>
            <person name="Pitluck S."/>
            <person name="Gundlach H."/>
            <person name="Guo Y."/>
            <person name="Haberer G."/>
            <person name="Nasrallah J."/>
            <person name="Mayer K.F.X."/>
            <person name="van de Peer Y."/>
            <person name="Weigel D."/>
            <person name="Grigoriev I.V."/>
        </authorList>
    </citation>
    <scope>NUCLEOTIDE SEQUENCE</scope>
    <source>
        <strain evidence="1">Nigerian</strain>
    </source>
</reference>
<dbReference type="AlphaFoldDB" id="A0A1B8XYI0"/>
<proteinExistence type="predicted"/>
<accession>A0A1B8XYI0</accession>
<reference evidence="1" key="2">
    <citation type="journal article" date="2010" name="Science">
        <title>The genome of the Western clawed frog Xenopus tropicalis.</title>
        <authorList>
            <person name="Hellsten U."/>
            <person name="Harland R.M."/>
            <person name="Gilchrist M.J."/>
            <person name="Hendrix D."/>
            <person name="Jurka J."/>
            <person name="Kapitonov V."/>
            <person name="Ovcharenko I."/>
            <person name="Putnam N.H."/>
            <person name="Shu S."/>
            <person name="Taher L."/>
            <person name="Blitz I.L."/>
            <person name="Blumberg B."/>
            <person name="Dichmann D.S."/>
            <person name="Dubchak I."/>
            <person name="Amaya E."/>
            <person name="Detter J.C."/>
            <person name="Fletcher R."/>
            <person name="Gerhard D.S."/>
            <person name="Goodstein D."/>
            <person name="Graves T."/>
            <person name="Grigoriev I.V."/>
            <person name="Grimwood J."/>
            <person name="Kawashima T."/>
            <person name="Lindquist E."/>
            <person name="Lucas S.M."/>
            <person name="Mead P.E."/>
            <person name="Mitros T."/>
            <person name="Ogino H."/>
            <person name="Ohta Y."/>
            <person name="Poliakov A.V."/>
            <person name="Pollet N."/>
            <person name="Robert J."/>
            <person name="Salamov A."/>
            <person name="Sater A.K."/>
            <person name="Schmutz J."/>
            <person name="Terry A."/>
            <person name="Vize P.D."/>
            <person name="Warren W.C."/>
            <person name="Wells D."/>
            <person name="Wills A."/>
            <person name="Wilson R.K."/>
            <person name="Zimmerman L.B."/>
            <person name="Zorn A.M."/>
            <person name="Grainger R."/>
            <person name="Grammer T."/>
            <person name="Khokha M.K."/>
            <person name="Richardson P.M."/>
            <person name="Rokhsar D.S."/>
        </authorList>
    </citation>
    <scope>NUCLEOTIDE SEQUENCE [LARGE SCALE GENOMIC DNA]</scope>
    <source>
        <strain evidence="1">Nigerian</strain>
    </source>
</reference>
<organism evidence="1">
    <name type="scientific">Xenopus tropicalis</name>
    <name type="common">Western clawed frog</name>
    <name type="synonym">Silurana tropicalis</name>
    <dbReference type="NCBI Taxonomy" id="8364"/>
    <lineage>
        <taxon>Eukaryota</taxon>
        <taxon>Metazoa</taxon>
        <taxon>Chordata</taxon>
        <taxon>Craniata</taxon>
        <taxon>Vertebrata</taxon>
        <taxon>Euteleostomi</taxon>
        <taxon>Amphibia</taxon>
        <taxon>Batrachia</taxon>
        <taxon>Anura</taxon>
        <taxon>Pipoidea</taxon>
        <taxon>Pipidae</taxon>
        <taxon>Xenopodinae</taxon>
        <taxon>Xenopus</taxon>
        <taxon>Silurana</taxon>
    </lineage>
</organism>
<protein>
    <submittedName>
        <fullName evidence="1">Uncharacterized protein</fullName>
    </submittedName>
</protein>
<sequence length="193" mass="21572">MAAIPRSQNQRHGVRCVSEPLTQWAPLAQRQYSLANELSNMAAIPRSQNQRHGVRCVSEPLTQWAPLAQRQYSLANELSNMAAIPRSQNQRHGVRCVSEPLTQWATFAQSFPHLLHRRLGTPRDTAEQQGKMESSCRFLPQASSVFNSADFIQANSAQTRVNTYSYRLALCLAATPPAEKLNSLKLPLDCAFV</sequence>